<name>A0ABN3G8Z0_9ACTN</name>
<keyword evidence="3" id="KW-1185">Reference proteome</keyword>
<comment type="caution">
    <text evidence="2">The sequence shown here is derived from an EMBL/GenBank/DDBJ whole genome shotgun (WGS) entry which is preliminary data.</text>
</comment>
<feature type="region of interest" description="Disordered" evidence="1">
    <location>
        <begin position="1"/>
        <end position="41"/>
    </location>
</feature>
<evidence type="ECO:0008006" key="4">
    <source>
        <dbReference type="Google" id="ProtNLM"/>
    </source>
</evidence>
<protein>
    <recommendedName>
        <fullName evidence="4">DUF4254 domain-containing protein</fullName>
    </recommendedName>
</protein>
<sequence length="238" mass="26327">MAKGGPDSRPQQTTSPVSPGRIVPDPSDLRKCQAAADQREHPMTTVITPDGIAEHDATLEDDIEALLDLDNDDFAGVISDALFYAVGPVEKEPDWQCLFHPDVVKRTYEALIEAKRATEANLTAAKKSRNQGALNVERRRWDAIELRLKQARGSQAKSPRDAHIELQERNAREARNAVRLLAVAIHRHRLAAVAAALDPEPADRALWATLDEVQIAFRDSMVTLTEMLGTGVWTEERG</sequence>
<evidence type="ECO:0000313" key="3">
    <source>
        <dbReference type="Proteomes" id="UP001501444"/>
    </source>
</evidence>
<dbReference type="Proteomes" id="UP001501444">
    <property type="component" value="Unassembled WGS sequence"/>
</dbReference>
<dbReference type="EMBL" id="BAAARV010000025">
    <property type="protein sequence ID" value="GAA2346711.1"/>
    <property type="molecule type" value="Genomic_DNA"/>
</dbReference>
<accession>A0ABN3G8Z0</accession>
<organism evidence="2 3">
    <name type="scientific">Dactylosporangium salmoneum</name>
    <dbReference type="NCBI Taxonomy" id="53361"/>
    <lineage>
        <taxon>Bacteria</taxon>
        <taxon>Bacillati</taxon>
        <taxon>Actinomycetota</taxon>
        <taxon>Actinomycetes</taxon>
        <taxon>Micromonosporales</taxon>
        <taxon>Micromonosporaceae</taxon>
        <taxon>Dactylosporangium</taxon>
    </lineage>
</organism>
<evidence type="ECO:0000313" key="2">
    <source>
        <dbReference type="EMBL" id="GAA2346711.1"/>
    </source>
</evidence>
<feature type="compositionally biased region" description="Basic and acidic residues" evidence="1">
    <location>
        <begin position="27"/>
        <end position="41"/>
    </location>
</feature>
<evidence type="ECO:0000256" key="1">
    <source>
        <dbReference type="SAM" id="MobiDB-lite"/>
    </source>
</evidence>
<proteinExistence type="predicted"/>
<reference evidence="2 3" key="1">
    <citation type="journal article" date="2019" name="Int. J. Syst. Evol. Microbiol.">
        <title>The Global Catalogue of Microorganisms (GCM) 10K type strain sequencing project: providing services to taxonomists for standard genome sequencing and annotation.</title>
        <authorList>
            <consortium name="The Broad Institute Genomics Platform"/>
            <consortium name="The Broad Institute Genome Sequencing Center for Infectious Disease"/>
            <person name="Wu L."/>
            <person name="Ma J."/>
        </authorList>
    </citation>
    <scope>NUCLEOTIDE SEQUENCE [LARGE SCALE GENOMIC DNA]</scope>
    <source>
        <strain evidence="2 3">JCM 3272</strain>
    </source>
</reference>
<gene>
    <name evidence="2" type="ORF">GCM10010170_033680</name>
</gene>